<dbReference type="PANTHER" id="PTHR32166">
    <property type="entry name" value="OSJNBA0013A04.12 PROTEIN"/>
    <property type="match status" value="1"/>
</dbReference>
<evidence type="ECO:0000259" key="2">
    <source>
        <dbReference type="Pfam" id="PF04937"/>
    </source>
</evidence>
<reference evidence="3 4" key="1">
    <citation type="journal article" date="2018" name="PLoS Genet.">
        <title>Population sequencing reveals clonal diversity and ancestral inbreeding in the grapevine cultivar Chardonnay.</title>
        <authorList>
            <person name="Roach M.J."/>
            <person name="Johnson D.L."/>
            <person name="Bohlmann J."/>
            <person name="van Vuuren H.J."/>
            <person name="Jones S.J."/>
            <person name="Pretorius I.S."/>
            <person name="Schmidt S.A."/>
            <person name="Borneman A.R."/>
        </authorList>
    </citation>
    <scope>NUCLEOTIDE SEQUENCE [LARGE SCALE GENOMIC DNA]</scope>
    <source>
        <strain evidence="4">cv. Chardonnay</strain>
        <tissue evidence="3">Leaf</tissue>
    </source>
</reference>
<accession>A0A438CSW9</accession>
<dbReference type="InterPro" id="IPR007021">
    <property type="entry name" value="DUF659"/>
</dbReference>
<evidence type="ECO:0000313" key="3">
    <source>
        <dbReference type="EMBL" id="RVW26299.1"/>
    </source>
</evidence>
<feature type="compositionally biased region" description="Basic residues" evidence="1">
    <location>
        <begin position="67"/>
        <end position="76"/>
    </location>
</feature>
<feature type="domain" description="DUF659" evidence="2">
    <location>
        <begin position="131"/>
        <end position="208"/>
    </location>
</feature>
<proteinExistence type="predicted"/>
<comment type="caution">
    <text evidence="3">The sequence shown here is derived from an EMBL/GenBank/DDBJ whole genome shotgun (WGS) entry which is preliminary data.</text>
</comment>
<dbReference type="Pfam" id="PF04937">
    <property type="entry name" value="DUF659"/>
    <property type="match status" value="1"/>
</dbReference>
<name>A0A438CSW9_VITVI</name>
<organism evidence="3 4">
    <name type="scientific">Vitis vinifera</name>
    <name type="common">Grape</name>
    <dbReference type="NCBI Taxonomy" id="29760"/>
    <lineage>
        <taxon>Eukaryota</taxon>
        <taxon>Viridiplantae</taxon>
        <taxon>Streptophyta</taxon>
        <taxon>Embryophyta</taxon>
        <taxon>Tracheophyta</taxon>
        <taxon>Spermatophyta</taxon>
        <taxon>Magnoliopsida</taxon>
        <taxon>eudicotyledons</taxon>
        <taxon>Gunneridae</taxon>
        <taxon>Pentapetalae</taxon>
        <taxon>rosids</taxon>
        <taxon>Vitales</taxon>
        <taxon>Vitaceae</taxon>
        <taxon>Viteae</taxon>
        <taxon>Vitis</taxon>
    </lineage>
</organism>
<dbReference type="PANTHER" id="PTHR32166:SF122">
    <property type="entry name" value="OS09G0499600 PROTEIN"/>
    <property type="match status" value="1"/>
</dbReference>
<feature type="region of interest" description="Disordered" evidence="1">
    <location>
        <begin position="46"/>
        <end position="76"/>
    </location>
</feature>
<evidence type="ECO:0000256" key="1">
    <source>
        <dbReference type="SAM" id="MobiDB-lite"/>
    </source>
</evidence>
<dbReference type="EMBL" id="QGNW01002018">
    <property type="protein sequence ID" value="RVW26299.1"/>
    <property type="molecule type" value="Genomic_DNA"/>
</dbReference>
<evidence type="ECO:0000313" key="4">
    <source>
        <dbReference type="Proteomes" id="UP000288805"/>
    </source>
</evidence>
<protein>
    <recommendedName>
        <fullName evidence="2">DUF659 domain-containing protein</fullName>
    </recommendedName>
</protein>
<dbReference type="AlphaFoldDB" id="A0A438CSW9"/>
<gene>
    <name evidence="3" type="ORF">CK203_107166</name>
</gene>
<dbReference type="SUPFAM" id="SSF53098">
    <property type="entry name" value="Ribonuclease H-like"/>
    <property type="match status" value="1"/>
</dbReference>
<dbReference type="InterPro" id="IPR012337">
    <property type="entry name" value="RNaseH-like_sf"/>
</dbReference>
<dbReference type="Proteomes" id="UP000288805">
    <property type="component" value="Unassembled WGS sequence"/>
</dbReference>
<sequence>MASEGGSALQVVLPCQGEIPAWKYCLPIEVRASKASEWEREQYENIVGSKRKTGESSQSPGLPSMMRKSHKRRTRKSKVSSLQDMIIGAQQAGMGIEPPSPFDIKNKYLEMEYREMEAYVNQQREKWKTYGTVFLKSVDASNYIKDHKYIYDLLKTVIKEVGKENVVQIVTDNGSAFIEAGKQLMKKYNLYWTPCAAHCIDLIFEDIAYARDENEPYASGAGDWMFKIIQDHWEKTLKHPLHATAYFLNPRFQYRRGVGSDPELLQAVHDVFAKLDPTTESLGQFGNELVLFRDAKRGFGDRAAIAARSTMVPLNGGLCMGIKHLH</sequence>